<proteinExistence type="predicted"/>
<name>A0ACB8M2Y8_CITSI</name>
<gene>
    <name evidence="1" type="ORF">KPL71_007912</name>
</gene>
<sequence length="577" mass="66614">MLKNGIIQLSISPFSSPVLIVKKNDGTWRFCTDYRALNTATIKDKFPIPTVEDMIDELYGASYFTKPDLRVGYHQIRVGDSDIPKTTFKTHNGHYEYLVMPFGQCNAPSTFQAMQLQHVKTALDTLRRHKFYVKMSMCEFGKNYSLSKLMPQKKELGQYSQQGRLIAYMSRALGVTKRSWSAYAKEMLAKVEAIRLWRPYILGHKFYILTDQRSLKFFLEQQIATPEQQKWVAKLLGYDYEILYRPGRENSTADALSRRVDNPTLQAIFTSQLDVWDDIRRASLQDSYVQIMTNMAAEKFDTSVQVRDGLLLYKGRIVVPTDPDIRRKLLYEMHDSKSAGHSGVLPPAGLLQPLLVPSQVWDDITLDFIEGLPRSHGHDMILLGVNRLSKYVHFITLTHPFSAHTVAEKFFDGVIKLYGMPRSIVSDRDPIFVSNFWQEFFKLSGSKLTLSSAYHPQTDGQTEVVNRCVEQYLRCFVHQWPKQQSHYLQWAELWYNTTYHASIKMSPFQALYGRLPPLIPAYSLDSTSVHEVDIALRTRDELLQQLKQNLQASINKMKQHADTKRRELDFAVGDQCF</sequence>
<protein>
    <submittedName>
        <fullName evidence="1">Uncharacterized protein</fullName>
    </submittedName>
</protein>
<evidence type="ECO:0000313" key="2">
    <source>
        <dbReference type="Proteomes" id="UP000829398"/>
    </source>
</evidence>
<comment type="caution">
    <text evidence="1">The sequence shown here is derived from an EMBL/GenBank/DDBJ whole genome shotgun (WGS) entry which is preliminary data.</text>
</comment>
<reference evidence="2" key="1">
    <citation type="journal article" date="2023" name="Hortic. Res.">
        <title>A chromosome-level phased genome enabling allele-level studies in sweet orange: a case study on citrus Huanglongbing tolerance.</title>
        <authorList>
            <person name="Wu B."/>
            <person name="Yu Q."/>
            <person name="Deng Z."/>
            <person name="Duan Y."/>
            <person name="Luo F."/>
            <person name="Gmitter F. Jr."/>
        </authorList>
    </citation>
    <scope>NUCLEOTIDE SEQUENCE [LARGE SCALE GENOMIC DNA]</scope>
    <source>
        <strain evidence="2">cv. Valencia</strain>
    </source>
</reference>
<evidence type="ECO:0000313" key="1">
    <source>
        <dbReference type="EMBL" id="KAH9780009.1"/>
    </source>
</evidence>
<dbReference type="Proteomes" id="UP000829398">
    <property type="component" value="Chromosome 3"/>
</dbReference>
<dbReference type="EMBL" id="CM039172">
    <property type="protein sequence ID" value="KAH9780009.1"/>
    <property type="molecule type" value="Genomic_DNA"/>
</dbReference>
<keyword evidence="2" id="KW-1185">Reference proteome</keyword>
<accession>A0ACB8M2Y8</accession>
<organism evidence="1 2">
    <name type="scientific">Citrus sinensis</name>
    <name type="common">Sweet orange</name>
    <name type="synonym">Citrus aurantium var. sinensis</name>
    <dbReference type="NCBI Taxonomy" id="2711"/>
    <lineage>
        <taxon>Eukaryota</taxon>
        <taxon>Viridiplantae</taxon>
        <taxon>Streptophyta</taxon>
        <taxon>Embryophyta</taxon>
        <taxon>Tracheophyta</taxon>
        <taxon>Spermatophyta</taxon>
        <taxon>Magnoliopsida</taxon>
        <taxon>eudicotyledons</taxon>
        <taxon>Gunneridae</taxon>
        <taxon>Pentapetalae</taxon>
        <taxon>rosids</taxon>
        <taxon>malvids</taxon>
        <taxon>Sapindales</taxon>
        <taxon>Rutaceae</taxon>
        <taxon>Aurantioideae</taxon>
        <taxon>Citrus</taxon>
    </lineage>
</organism>